<dbReference type="InterPro" id="IPR011008">
    <property type="entry name" value="Dimeric_a/b-barrel"/>
</dbReference>
<organism evidence="1 2">
    <name type="scientific">Ilyomonas limi</name>
    <dbReference type="NCBI Taxonomy" id="2575867"/>
    <lineage>
        <taxon>Bacteria</taxon>
        <taxon>Pseudomonadati</taxon>
        <taxon>Bacteroidota</taxon>
        <taxon>Chitinophagia</taxon>
        <taxon>Chitinophagales</taxon>
        <taxon>Chitinophagaceae</taxon>
        <taxon>Ilyomonas</taxon>
    </lineage>
</organism>
<dbReference type="SUPFAM" id="SSF54909">
    <property type="entry name" value="Dimeric alpha+beta barrel"/>
    <property type="match status" value="1"/>
</dbReference>
<dbReference type="InterPro" id="IPR052996">
    <property type="entry name" value="Carb_Metab_Mutarotase"/>
</dbReference>
<keyword evidence="2" id="KW-1185">Reference proteome</keyword>
<dbReference type="Pfam" id="PF05336">
    <property type="entry name" value="rhaM"/>
    <property type="match status" value="1"/>
</dbReference>
<reference evidence="1 2" key="1">
    <citation type="submission" date="2019-05" db="EMBL/GenBank/DDBJ databases">
        <title>Panacibacter sp. strain 17mud1-8 Genome sequencing and assembly.</title>
        <authorList>
            <person name="Chhetri G."/>
        </authorList>
    </citation>
    <scope>NUCLEOTIDE SEQUENCE [LARGE SCALE GENOMIC DNA]</scope>
    <source>
        <strain evidence="1 2">17mud1-8</strain>
    </source>
</reference>
<dbReference type="AlphaFoldDB" id="A0A4U3KUL1"/>
<name>A0A4U3KUL1_9BACT</name>
<gene>
    <name evidence="1" type="ORF">FC093_17850</name>
</gene>
<dbReference type="GO" id="GO:0016857">
    <property type="term" value="F:racemase and epimerase activity, acting on carbohydrates and derivatives"/>
    <property type="evidence" value="ECO:0007669"/>
    <property type="project" value="InterPro"/>
</dbReference>
<accession>A0A4U3KUL1</accession>
<dbReference type="Gene3D" id="3.30.70.100">
    <property type="match status" value="1"/>
</dbReference>
<sequence>MVRYCLALDLKDDADLIAEYEQRHQHVSKEIIDSITSAGINVMDIYRTGNRLFMIIEADDSFSFDKKAAMDAANPNVQEWETLTWKFQQPLPWAKENEKWVLMEKIFSLPQPHQHEPTPAK</sequence>
<dbReference type="EMBL" id="SZQL01000016">
    <property type="protein sequence ID" value="TKK66121.1"/>
    <property type="molecule type" value="Genomic_DNA"/>
</dbReference>
<dbReference type="PANTHER" id="PTHR43239">
    <property type="entry name" value="UPF0734 PROTEIN DDB_G0273871/DDB_G0273177"/>
    <property type="match status" value="1"/>
</dbReference>
<comment type="caution">
    <text evidence="1">The sequence shown here is derived from an EMBL/GenBank/DDBJ whole genome shotgun (WGS) entry which is preliminary data.</text>
</comment>
<dbReference type="PANTHER" id="PTHR43239:SF1">
    <property type="entry name" value="UPF0734 PROTEIN DDB_G0273871_DDB_G0273177"/>
    <property type="match status" value="1"/>
</dbReference>
<evidence type="ECO:0000313" key="2">
    <source>
        <dbReference type="Proteomes" id="UP000305848"/>
    </source>
</evidence>
<proteinExistence type="predicted"/>
<dbReference type="Proteomes" id="UP000305848">
    <property type="component" value="Unassembled WGS sequence"/>
</dbReference>
<dbReference type="OrthoDB" id="1430580at2"/>
<dbReference type="RefSeq" id="WP_137263178.1">
    <property type="nucleotide sequence ID" value="NZ_SZQL01000016.1"/>
</dbReference>
<evidence type="ECO:0000313" key="1">
    <source>
        <dbReference type="EMBL" id="TKK66121.1"/>
    </source>
</evidence>
<dbReference type="InterPro" id="IPR008000">
    <property type="entry name" value="Rham/fucose_mutarotase"/>
</dbReference>
<protein>
    <submittedName>
        <fullName evidence="1">L-rhamnose mutarotase</fullName>
    </submittedName>
</protein>